<evidence type="ECO:0000256" key="1">
    <source>
        <dbReference type="SAM" id="Phobius"/>
    </source>
</evidence>
<evidence type="ECO:0000313" key="3">
    <source>
        <dbReference type="Proteomes" id="UP000003045"/>
    </source>
</evidence>
<feature type="transmembrane region" description="Helical" evidence="1">
    <location>
        <begin position="39"/>
        <end position="58"/>
    </location>
</feature>
<dbReference type="EMBL" id="AEET01000016">
    <property type="protein sequence ID" value="EFM46671.1"/>
    <property type="molecule type" value="Genomic_DNA"/>
</dbReference>
<keyword evidence="1" id="KW-0812">Transmembrane</keyword>
<gene>
    <name evidence="2" type="ORF">HMPREF0580_0719</name>
</gene>
<dbReference type="HOGENOM" id="CLU_2899258_0_0_11"/>
<keyword evidence="1" id="KW-0472">Membrane</keyword>
<keyword evidence="3" id="KW-1185">Reference proteome</keyword>
<dbReference type="STRING" id="871571.HMPREF0580_0719"/>
<feature type="transmembrane region" description="Helical" evidence="1">
    <location>
        <begin position="15"/>
        <end position="32"/>
    </location>
</feature>
<reference evidence="2" key="1">
    <citation type="submission" date="2010-08" db="EMBL/GenBank/DDBJ databases">
        <authorList>
            <person name="Muzny D."/>
            <person name="Qin X."/>
            <person name="Deng J."/>
            <person name="Jiang H."/>
            <person name="Liu Y."/>
            <person name="Qu J."/>
            <person name="Song X.-Z."/>
            <person name="Zhang L."/>
            <person name="Thornton R."/>
            <person name="Coyle M."/>
            <person name="Francisco L."/>
            <person name="Jackson L."/>
            <person name="Javaid M."/>
            <person name="Korchina V."/>
            <person name="Kovar C."/>
            <person name="Mata R."/>
            <person name="Mathew T."/>
            <person name="Ngo R."/>
            <person name="Nguyen L."/>
            <person name="Nguyen N."/>
            <person name="Okwuonu G."/>
            <person name="Ongeri F."/>
            <person name="Pham C."/>
            <person name="Simmons D."/>
            <person name="Wilczek-Boney K."/>
            <person name="Hale W."/>
            <person name="Jakkamsetti A."/>
            <person name="Pham P."/>
            <person name="Ruth R."/>
            <person name="San Lucas F."/>
            <person name="Warren J."/>
            <person name="Zhang J."/>
            <person name="Zhao Z."/>
            <person name="Zhou C."/>
            <person name="Zhu D."/>
            <person name="Lee S."/>
            <person name="Bess C."/>
            <person name="Blankenburg K."/>
            <person name="Forbes L."/>
            <person name="Fu Q."/>
            <person name="Gubbala S."/>
            <person name="Hirani K."/>
            <person name="Jayaseelan J.C."/>
            <person name="Lara F."/>
            <person name="Munidasa M."/>
            <person name="Palculict T."/>
            <person name="Patil S."/>
            <person name="Pu L.-L."/>
            <person name="Saada N."/>
            <person name="Tang L."/>
            <person name="Weissenberger G."/>
            <person name="Zhu Y."/>
            <person name="Hemphill L."/>
            <person name="Shang Y."/>
            <person name="Youmans B."/>
            <person name="Ayvaz T."/>
            <person name="Ross M."/>
            <person name="Santibanez J."/>
            <person name="Aqrawi P."/>
            <person name="Gross S."/>
            <person name="Joshi V."/>
            <person name="Fowler G."/>
            <person name="Nazareth L."/>
            <person name="Reid J."/>
            <person name="Worley K."/>
            <person name="Petrosino J."/>
            <person name="Highlander S."/>
            <person name="Gibbs R."/>
        </authorList>
    </citation>
    <scope>NUCLEOTIDE SEQUENCE [LARGE SCALE GENOMIC DNA]</scope>
    <source>
        <strain evidence="2">ATCC 35239</strain>
    </source>
</reference>
<name>E0QPA4_9ACTO</name>
<dbReference type="AlphaFoldDB" id="E0QPA4"/>
<organism evidence="2 3">
    <name type="scientific">Mobiluncus mulieris ATCC 35239</name>
    <dbReference type="NCBI Taxonomy" id="871571"/>
    <lineage>
        <taxon>Bacteria</taxon>
        <taxon>Bacillati</taxon>
        <taxon>Actinomycetota</taxon>
        <taxon>Actinomycetes</taxon>
        <taxon>Actinomycetales</taxon>
        <taxon>Actinomycetaceae</taxon>
        <taxon>Mobiluncus</taxon>
    </lineage>
</organism>
<comment type="caution">
    <text evidence="2">The sequence shown here is derived from an EMBL/GenBank/DDBJ whole genome shotgun (WGS) entry which is preliminary data.</text>
</comment>
<proteinExistence type="predicted"/>
<sequence>MARGTEPQNIFMTESWLVLLVGFAGWFCWLVLLVGFAGWFCWLVLLVVTGVISVLSAHNTKL</sequence>
<accession>E0QPA4</accession>
<dbReference type="Proteomes" id="UP000003045">
    <property type="component" value="Unassembled WGS sequence"/>
</dbReference>
<keyword evidence="1" id="KW-1133">Transmembrane helix</keyword>
<evidence type="ECO:0000313" key="2">
    <source>
        <dbReference type="EMBL" id="EFM46671.1"/>
    </source>
</evidence>
<protein>
    <submittedName>
        <fullName evidence="2">Uncharacterized protein</fullName>
    </submittedName>
</protein>